<dbReference type="InterPro" id="IPR000843">
    <property type="entry name" value="HTH_LacI"/>
</dbReference>
<evidence type="ECO:0000313" key="5">
    <source>
        <dbReference type="EMBL" id="MBB4015630.1"/>
    </source>
</evidence>
<feature type="domain" description="HTH lacI-type" evidence="4">
    <location>
        <begin position="8"/>
        <end position="62"/>
    </location>
</feature>
<dbReference type="SUPFAM" id="SSF53822">
    <property type="entry name" value="Periplasmic binding protein-like I"/>
    <property type="match status" value="1"/>
</dbReference>
<dbReference type="AlphaFoldDB" id="A0A840BRJ7"/>
<protein>
    <submittedName>
        <fullName evidence="5">LacI family transcriptional regulator</fullName>
    </submittedName>
</protein>
<evidence type="ECO:0000256" key="2">
    <source>
        <dbReference type="ARBA" id="ARBA00023125"/>
    </source>
</evidence>
<dbReference type="Proteomes" id="UP000577362">
    <property type="component" value="Unassembled WGS sequence"/>
</dbReference>
<dbReference type="SUPFAM" id="SSF47413">
    <property type="entry name" value="lambda repressor-like DNA-binding domains"/>
    <property type="match status" value="1"/>
</dbReference>
<gene>
    <name evidence="5" type="ORF">GGR16_000636</name>
</gene>
<dbReference type="PANTHER" id="PTHR30146">
    <property type="entry name" value="LACI-RELATED TRANSCRIPTIONAL REPRESSOR"/>
    <property type="match status" value="1"/>
</dbReference>
<dbReference type="CDD" id="cd01392">
    <property type="entry name" value="HTH_LacI"/>
    <property type="match status" value="1"/>
</dbReference>
<sequence>MSMIAERITLEDVAREAGVSLATVDRVLNRRPGVREKTAAKVQAAIAKLGYRPDPVAARLARKETFRFCFILPTGTNTFMSNLEEQVGATAEWLVTQRAFVDMVHVDVFDPDVLATALERLEGRYHGVAVIALDHPRVRAAIDDLVARGSAVVTLVSDAPTSRRLRYVGIDNTAAGRTAGTLMGRFSGGREGPVALIAGSLALRDHAERQFGFMQVVNGEFANLRTLPLREGRDDSELTRKVTEDILAAHPDLVGIYNVGAGNRGIAAALEAAGRERDVVFIGHDLTAYTRRFLVRGIMDAVINQDAGHEARSAARVLLAHCTGEPILPEQERIRIDIFLRDNIP</sequence>
<keyword evidence="6" id="KW-1185">Reference proteome</keyword>
<reference evidence="5 6" key="1">
    <citation type="submission" date="2020-08" db="EMBL/GenBank/DDBJ databases">
        <title>Genomic Encyclopedia of Type Strains, Phase IV (KMG-IV): sequencing the most valuable type-strain genomes for metagenomic binning, comparative biology and taxonomic classification.</title>
        <authorList>
            <person name="Goeker M."/>
        </authorList>
    </citation>
    <scope>NUCLEOTIDE SEQUENCE [LARGE SCALE GENOMIC DNA]</scope>
    <source>
        <strain evidence="5 6">DSM 103737</strain>
    </source>
</reference>
<accession>A0A840BRJ7</accession>
<dbReference type="PRINTS" id="PR00036">
    <property type="entry name" value="HTHLACI"/>
</dbReference>
<keyword evidence="1" id="KW-0805">Transcription regulation</keyword>
<dbReference type="Pfam" id="PF13407">
    <property type="entry name" value="Peripla_BP_4"/>
    <property type="match status" value="1"/>
</dbReference>
<evidence type="ECO:0000259" key="4">
    <source>
        <dbReference type="PROSITE" id="PS50932"/>
    </source>
</evidence>
<dbReference type="PANTHER" id="PTHR30146:SF152">
    <property type="entry name" value="TRANSCRIPTIONAL REGULATORY PROTEIN"/>
    <property type="match status" value="1"/>
</dbReference>
<dbReference type="InterPro" id="IPR025997">
    <property type="entry name" value="SBP_2_dom"/>
</dbReference>
<dbReference type="InterPro" id="IPR010982">
    <property type="entry name" value="Lambda_DNA-bd_dom_sf"/>
</dbReference>
<dbReference type="EMBL" id="JACIEN010000001">
    <property type="protein sequence ID" value="MBB4015630.1"/>
    <property type="molecule type" value="Genomic_DNA"/>
</dbReference>
<dbReference type="PROSITE" id="PS00356">
    <property type="entry name" value="HTH_LACI_1"/>
    <property type="match status" value="1"/>
</dbReference>
<comment type="caution">
    <text evidence="5">The sequence shown here is derived from an EMBL/GenBank/DDBJ whole genome shotgun (WGS) entry which is preliminary data.</text>
</comment>
<proteinExistence type="predicted"/>
<dbReference type="GO" id="GO:0003700">
    <property type="term" value="F:DNA-binding transcription factor activity"/>
    <property type="evidence" value="ECO:0007669"/>
    <property type="project" value="TreeGrafter"/>
</dbReference>
<evidence type="ECO:0000256" key="3">
    <source>
        <dbReference type="ARBA" id="ARBA00023163"/>
    </source>
</evidence>
<dbReference type="RefSeq" id="WP_183315690.1">
    <property type="nucleotide sequence ID" value="NZ_JACIEN010000001.1"/>
</dbReference>
<dbReference type="Pfam" id="PF00356">
    <property type="entry name" value="LacI"/>
    <property type="match status" value="1"/>
</dbReference>
<keyword evidence="2" id="KW-0238">DNA-binding</keyword>
<dbReference type="SMART" id="SM00354">
    <property type="entry name" value="HTH_LACI"/>
    <property type="match status" value="1"/>
</dbReference>
<organism evidence="5 6">
    <name type="scientific">Chelatococcus caeni</name>
    <dbReference type="NCBI Taxonomy" id="1348468"/>
    <lineage>
        <taxon>Bacteria</taxon>
        <taxon>Pseudomonadati</taxon>
        <taxon>Pseudomonadota</taxon>
        <taxon>Alphaproteobacteria</taxon>
        <taxon>Hyphomicrobiales</taxon>
        <taxon>Chelatococcaceae</taxon>
        <taxon>Chelatococcus</taxon>
    </lineage>
</organism>
<evidence type="ECO:0000256" key="1">
    <source>
        <dbReference type="ARBA" id="ARBA00023015"/>
    </source>
</evidence>
<dbReference type="PROSITE" id="PS50932">
    <property type="entry name" value="HTH_LACI_2"/>
    <property type="match status" value="1"/>
</dbReference>
<dbReference type="CDD" id="cd06307">
    <property type="entry name" value="PBP1_sugar_binding"/>
    <property type="match status" value="1"/>
</dbReference>
<keyword evidence="3" id="KW-0804">Transcription</keyword>
<dbReference type="GO" id="GO:0000976">
    <property type="term" value="F:transcription cis-regulatory region binding"/>
    <property type="evidence" value="ECO:0007669"/>
    <property type="project" value="TreeGrafter"/>
</dbReference>
<name>A0A840BRJ7_9HYPH</name>
<dbReference type="InterPro" id="IPR028082">
    <property type="entry name" value="Peripla_BP_I"/>
</dbReference>
<dbReference type="Gene3D" id="3.40.50.2300">
    <property type="match status" value="2"/>
</dbReference>
<dbReference type="Gene3D" id="1.10.260.40">
    <property type="entry name" value="lambda repressor-like DNA-binding domains"/>
    <property type="match status" value="1"/>
</dbReference>
<evidence type="ECO:0000313" key="6">
    <source>
        <dbReference type="Proteomes" id="UP000577362"/>
    </source>
</evidence>